<comment type="subcellular location">
    <subcellularLocation>
        <location evidence="1">Cell membrane</location>
        <topology evidence="1">Multi-pass membrane protein</topology>
    </subcellularLocation>
</comment>
<dbReference type="InterPro" id="IPR010432">
    <property type="entry name" value="RDD"/>
</dbReference>
<comment type="caution">
    <text evidence="8">The sequence shown here is derived from an EMBL/GenBank/DDBJ whole genome shotgun (WGS) entry which is preliminary data.</text>
</comment>
<feature type="transmembrane region" description="Helical" evidence="6">
    <location>
        <begin position="133"/>
        <end position="152"/>
    </location>
</feature>
<dbReference type="RefSeq" id="WP_155434948.1">
    <property type="nucleotide sequence ID" value="NZ_JBHLXK010000005.1"/>
</dbReference>
<evidence type="ECO:0000259" key="7">
    <source>
        <dbReference type="Pfam" id="PF06271"/>
    </source>
</evidence>
<evidence type="ECO:0000256" key="2">
    <source>
        <dbReference type="ARBA" id="ARBA00022475"/>
    </source>
</evidence>
<keyword evidence="4 6" id="KW-1133">Transmembrane helix</keyword>
<reference evidence="8 9" key="1">
    <citation type="submission" date="2019-11" db="EMBL/GenBank/DDBJ databases">
        <title>Type strains purchased from KCTC, JCM and DSMZ.</title>
        <authorList>
            <person name="Lu H."/>
        </authorList>
    </citation>
    <scope>NUCLEOTIDE SEQUENCE [LARGE SCALE GENOMIC DNA]</scope>
    <source>
        <strain evidence="8 9">DSM 103461</strain>
    </source>
</reference>
<sequence length="184" mass="20726">MSNKFATTPPVTETAVTYPGVGRRLISMVYETLLAFAVLFLPFLIFEFIVQARHTPALEHTRQALLFLVLGAYFIHQWSREGQTLAMRTWRLKVIRPGHAHLSLQTAAVRYLLSWMWVLPALIVSAVLHLEKWQALGAIGVGILAWAMTAFLDADRQFLHDKLTGTRLVQLPPLPKKKKQASAA</sequence>
<dbReference type="PANTHER" id="PTHR36115:SF10">
    <property type="entry name" value="RDD DOMAIN-CONTAINING PROTEIN"/>
    <property type="match status" value="1"/>
</dbReference>
<dbReference type="InterPro" id="IPR051791">
    <property type="entry name" value="Pra-immunoreactive"/>
</dbReference>
<feature type="transmembrane region" description="Helical" evidence="6">
    <location>
        <begin position="62"/>
        <end position="79"/>
    </location>
</feature>
<proteinExistence type="predicted"/>
<dbReference type="EMBL" id="WNKW01000003">
    <property type="protein sequence ID" value="MTW33565.1"/>
    <property type="molecule type" value="Genomic_DNA"/>
</dbReference>
<evidence type="ECO:0000256" key="1">
    <source>
        <dbReference type="ARBA" id="ARBA00004651"/>
    </source>
</evidence>
<feature type="transmembrane region" description="Helical" evidence="6">
    <location>
        <begin position="33"/>
        <end position="50"/>
    </location>
</feature>
<gene>
    <name evidence="8" type="ORF">GM655_12090</name>
</gene>
<evidence type="ECO:0000313" key="8">
    <source>
        <dbReference type="EMBL" id="MTW33565.1"/>
    </source>
</evidence>
<keyword evidence="2" id="KW-1003">Cell membrane</keyword>
<organism evidence="8 9">
    <name type="scientific">Pseudoduganella danionis</name>
    <dbReference type="NCBI Taxonomy" id="1890295"/>
    <lineage>
        <taxon>Bacteria</taxon>
        <taxon>Pseudomonadati</taxon>
        <taxon>Pseudomonadota</taxon>
        <taxon>Betaproteobacteria</taxon>
        <taxon>Burkholderiales</taxon>
        <taxon>Oxalobacteraceae</taxon>
        <taxon>Telluria group</taxon>
        <taxon>Pseudoduganella</taxon>
    </lineage>
</organism>
<accession>A0ABW9SNH2</accession>
<protein>
    <submittedName>
        <fullName evidence="8">RDD family protein</fullName>
    </submittedName>
</protein>
<keyword evidence="3 6" id="KW-0812">Transmembrane</keyword>
<keyword evidence="5 6" id="KW-0472">Membrane</keyword>
<name>A0ABW9SNH2_9BURK</name>
<evidence type="ECO:0000256" key="3">
    <source>
        <dbReference type="ARBA" id="ARBA00022692"/>
    </source>
</evidence>
<dbReference type="PANTHER" id="PTHR36115">
    <property type="entry name" value="PROLINE-RICH ANTIGEN HOMOLOG-RELATED"/>
    <property type="match status" value="1"/>
</dbReference>
<keyword evidence="9" id="KW-1185">Reference proteome</keyword>
<feature type="transmembrane region" description="Helical" evidence="6">
    <location>
        <begin position="100"/>
        <end position="127"/>
    </location>
</feature>
<dbReference type="Proteomes" id="UP000735592">
    <property type="component" value="Unassembled WGS sequence"/>
</dbReference>
<evidence type="ECO:0000256" key="6">
    <source>
        <dbReference type="SAM" id="Phobius"/>
    </source>
</evidence>
<evidence type="ECO:0000256" key="4">
    <source>
        <dbReference type="ARBA" id="ARBA00022989"/>
    </source>
</evidence>
<evidence type="ECO:0000256" key="5">
    <source>
        <dbReference type="ARBA" id="ARBA00023136"/>
    </source>
</evidence>
<feature type="domain" description="RDD" evidence="7">
    <location>
        <begin position="18"/>
        <end position="164"/>
    </location>
</feature>
<evidence type="ECO:0000313" key="9">
    <source>
        <dbReference type="Proteomes" id="UP000735592"/>
    </source>
</evidence>
<dbReference type="Pfam" id="PF06271">
    <property type="entry name" value="RDD"/>
    <property type="match status" value="1"/>
</dbReference>